<feature type="transmembrane region" description="Helical" evidence="1">
    <location>
        <begin position="188"/>
        <end position="206"/>
    </location>
</feature>
<dbReference type="PANTHER" id="PTHR34473:SF2">
    <property type="entry name" value="UPF0699 TRANSMEMBRANE PROTEIN YDBT"/>
    <property type="match status" value="1"/>
</dbReference>
<protein>
    <recommendedName>
        <fullName evidence="2">YdbS-like PH domain-containing protein</fullName>
    </recommendedName>
</protein>
<dbReference type="InterPro" id="IPR014529">
    <property type="entry name" value="UCP026631"/>
</dbReference>
<evidence type="ECO:0000313" key="4">
    <source>
        <dbReference type="Proteomes" id="UP000216035"/>
    </source>
</evidence>
<keyword evidence="4" id="KW-1185">Reference proteome</keyword>
<keyword evidence="1" id="KW-1133">Transmembrane helix</keyword>
<feature type="transmembrane region" description="Helical" evidence="1">
    <location>
        <begin position="359"/>
        <end position="377"/>
    </location>
</feature>
<dbReference type="OrthoDB" id="1049931at2"/>
<keyword evidence="1" id="KW-0812">Transmembrane</keyword>
<proteinExistence type="predicted"/>
<dbReference type="Proteomes" id="UP000216035">
    <property type="component" value="Unassembled WGS sequence"/>
</dbReference>
<gene>
    <name evidence="3" type="ORF">CHX27_06075</name>
</gene>
<comment type="caution">
    <text evidence="3">The sequence shown here is derived from an EMBL/GenBank/DDBJ whole genome shotgun (WGS) entry which is preliminary data.</text>
</comment>
<feature type="transmembrane region" description="Helical" evidence="1">
    <location>
        <begin position="226"/>
        <end position="253"/>
    </location>
</feature>
<evidence type="ECO:0000256" key="1">
    <source>
        <dbReference type="SAM" id="Phobius"/>
    </source>
</evidence>
<feature type="transmembrane region" description="Helical" evidence="1">
    <location>
        <begin position="45"/>
        <end position="69"/>
    </location>
</feature>
<evidence type="ECO:0000313" key="3">
    <source>
        <dbReference type="EMBL" id="OYQ45461.1"/>
    </source>
</evidence>
<dbReference type="AlphaFoldDB" id="A0A255ZVM5"/>
<feature type="domain" description="YdbS-like PH" evidence="2">
    <location>
        <begin position="70"/>
        <end position="148"/>
    </location>
</feature>
<dbReference type="InterPro" id="IPR005182">
    <property type="entry name" value="YdbS-like_PH"/>
</dbReference>
<organism evidence="3 4">
    <name type="scientific">Flavobacterium aurantiibacter</name>
    <dbReference type="NCBI Taxonomy" id="2023067"/>
    <lineage>
        <taxon>Bacteria</taxon>
        <taxon>Pseudomonadati</taxon>
        <taxon>Bacteroidota</taxon>
        <taxon>Flavobacteriia</taxon>
        <taxon>Flavobacteriales</taxon>
        <taxon>Flavobacteriaceae</taxon>
        <taxon>Flavobacterium</taxon>
    </lineage>
</organism>
<feature type="transmembrane region" description="Helical" evidence="1">
    <location>
        <begin position="383"/>
        <end position="402"/>
    </location>
</feature>
<feature type="domain" description="YdbS-like PH" evidence="2">
    <location>
        <begin position="259"/>
        <end position="340"/>
    </location>
</feature>
<sequence>MADFETPQRQSIAGILVLFVFSLTNNIRHFATLLLVVFLRMREQPLYILLAILGLAVAFLVFAALKYWFFTFELNIQERNLLVKDGIINKTRTVIQFENIQQVSLNQSFIHKLTAVYEVIIDTAGSADAEVKIKAVSKEVAEKLKETLTQYVSAKALAETSTSEPEQQLAIVKVSVSSLVKASLTSNYFKTLALIIAFFFSIYETIEQANIEAISEEEVDALSKTFNYGMLLGVLLLVALFLLLVINFIRVFVRYFGLQIKQQETGLEFTYGLLSTRNTNIRPNKVQQLTIEQNILQRKLGIAVIKFTQAGGLLGKNGAVKSALDFPGIGSEEVQSIRKFILGDLPKAHTVLRSNWRKAVFSSFLVLIVPILALVFIPEIDTINRVIGVSVLMTVVLAWNFAALKNYRLEIADGYLYLHAGLWDKTVTVLPIHKMQSVNLVQLAWHKNLDLASLTIETAGGSFTFKLGNKSELSKFVNQWLFNIESSNPKWN</sequence>
<evidence type="ECO:0000259" key="2">
    <source>
        <dbReference type="Pfam" id="PF03703"/>
    </source>
</evidence>
<keyword evidence="1" id="KW-0472">Membrane</keyword>
<dbReference type="EMBL" id="NOXX01000181">
    <property type="protein sequence ID" value="OYQ45461.1"/>
    <property type="molecule type" value="Genomic_DNA"/>
</dbReference>
<name>A0A255ZVM5_9FLAO</name>
<dbReference type="PIRSF" id="PIRSF026631">
    <property type="entry name" value="UCP026631"/>
    <property type="match status" value="1"/>
</dbReference>
<feature type="transmembrane region" description="Helical" evidence="1">
    <location>
        <begin position="12"/>
        <end position="39"/>
    </location>
</feature>
<dbReference type="PANTHER" id="PTHR34473">
    <property type="entry name" value="UPF0699 TRANSMEMBRANE PROTEIN YDBS"/>
    <property type="match status" value="1"/>
</dbReference>
<reference evidence="3 4" key="1">
    <citation type="submission" date="2017-07" db="EMBL/GenBank/DDBJ databases">
        <title>Flavobacterium cyanobacteriorum sp. nov., isolated from cyanobacterial aggregates in a eutrophic lake.</title>
        <authorList>
            <person name="Cai H."/>
        </authorList>
    </citation>
    <scope>NUCLEOTIDE SEQUENCE [LARGE SCALE GENOMIC DNA]</scope>
    <source>
        <strain evidence="3 4">TH167</strain>
    </source>
</reference>
<dbReference type="RefSeq" id="WP_094485872.1">
    <property type="nucleotide sequence ID" value="NZ_NOXX01000181.1"/>
</dbReference>
<feature type="domain" description="YdbS-like PH" evidence="2">
    <location>
        <begin position="405"/>
        <end position="477"/>
    </location>
</feature>
<accession>A0A255ZVM5</accession>
<dbReference type="Pfam" id="PF03703">
    <property type="entry name" value="bPH_2"/>
    <property type="match status" value="3"/>
</dbReference>